<organism evidence="2 3">
    <name type="scientific">Trichococcus palustris</name>
    <dbReference type="NCBI Taxonomy" id="140314"/>
    <lineage>
        <taxon>Bacteria</taxon>
        <taxon>Bacillati</taxon>
        <taxon>Bacillota</taxon>
        <taxon>Bacilli</taxon>
        <taxon>Lactobacillales</taxon>
        <taxon>Carnobacteriaceae</taxon>
        <taxon>Trichococcus</taxon>
    </lineage>
</organism>
<sequence length="280" mass="30837">MKERTFLIGATVIGLLLSSLLAPTLAAKIKTVTDHLAVTTDFDEQTILYTDLVADDAVNYGVYDAASDGQYLASLDTYRYHIIYVTAEKNGMVEFNTGQKTLGWVSIYGLKNHKSIILDVPDLSQMPLLPSGCEVVAVAMMMSYAGFDVSPVTLANEIPFEQHNPDAGYIGNPFLTTGWAYPAAFENVLNKYLHSYNNLTTATYQDIESQIRNGKPVVAWLSPLHGFGNDGTGLHAVTVTGYDEENMYFNDPWTGTKNEKMSKAEFSLLLSNQNGRALTY</sequence>
<dbReference type="AlphaFoldDB" id="A0A143Z239"/>
<name>A0A143Z239_9LACT</name>
<evidence type="ECO:0000313" key="3">
    <source>
        <dbReference type="Proteomes" id="UP000242754"/>
    </source>
</evidence>
<feature type="domain" description="Peptidase C39-like" evidence="1">
    <location>
        <begin position="118"/>
        <end position="253"/>
    </location>
</feature>
<dbReference type="InterPro" id="IPR039564">
    <property type="entry name" value="Peptidase_C39-like"/>
</dbReference>
<dbReference type="RefSeq" id="WP_087034243.1">
    <property type="nucleotide sequence ID" value="NZ_FJNE01000013.1"/>
</dbReference>
<accession>A0A143Z239</accession>
<dbReference type="STRING" id="140314.SAMN04488076_1232"/>
<dbReference type="Pfam" id="PF13529">
    <property type="entry name" value="Peptidase_C39_2"/>
    <property type="match status" value="1"/>
</dbReference>
<gene>
    <name evidence="2" type="ORF">Tpal_2746</name>
</gene>
<evidence type="ECO:0000259" key="1">
    <source>
        <dbReference type="Pfam" id="PF13529"/>
    </source>
</evidence>
<keyword evidence="3" id="KW-1185">Reference proteome</keyword>
<dbReference type="Gene3D" id="3.90.70.10">
    <property type="entry name" value="Cysteine proteinases"/>
    <property type="match status" value="1"/>
</dbReference>
<dbReference type="EMBL" id="FJNE01000013">
    <property type="protein sequence ID" value="CZR02437.1"/>
    <property type="molecule type" value="Genomic_DNA"/>
</dbReference>
<dbReference type="Proteomes" id="UP000242754">
    <property type="component" value="Unassembled WGS sequence"/>
</dbReference>
<proteinExistence type="predicted"/>
<dbReference type="OrthoDB" id="1164310at2"/>
<dbReference type="PANTHER" id="PTHR37806:SF1">
    <property type="entry name" value="PEPTIDASE C39-LIKE DOMAIN-CONTAINING PROTEIN"/>
    <property type="match status" value="1"/>
</dbReference>
<evidence type="ECO:0000313" key="2">
    <source>
        <dbReference type="EMBL" id="CZR02437.1"/>
    </source>
</evidence>
<reference evidence="2 3" key="1">
    <citation type="submission" date="2016-02" db="EMBL/GenBank/DDBJ databases">
        <authorList>
            <person name="Wen L."/>
            <person name="He K."/>
            <person name="Yang H."/>
        </authorList>
    </citation>
    <scope>NUCLEOTIDE SEQUENCE [LARGE SCALE GENOMIC DNA]</scope>
    <source>
        <strain evidence="2">Trichococcus palustris</strain>
    </source>
</reference>
<dbReference type="PANTHER" id="PTHR37806">
    <property type="entry name" value="LMO0724 PROTEIN"/>
    <property type="match status" value="1"/>
</dbReference>
<protein>
    <recommendedName>
        <fullName evidence="1">Peptidase C39-like domain-containing protein</fullName>
    </recommendedName>
</protein>